<evidence type="ECO:0000256" key="1">
    <source>
        <dbReference type="ARBA" id="ARBA00005820"/>
    </source>
</evidence>
<evidence type="ECO:0000313" key="9">
    <source>
        <dbReference type="Proteomes" id="UP000320011"/>
    </source>
</evidence>
<dbReference type="Pfam" id="PF03704">
    <property type="entry name" value="BTAD"/>
    <property type="match status" value="1"/>
</dbReference>
<evidence type="ECO:0000256" key="4">
    <source>
        <dbReference type="ARBA" id="ARBA00023163"/>
    </source>
</evidence>
<dbReference type="Gene3D" id="1.10.10.10">
    <property type="entry name" value="Winged helix-like DNA-binding domain superfamily/Winged helix DNA-binding domain"/>
    <property type="match status" value="1"/>
</dbReference>
<comment type="caution">
    <text evidence="8">The sequence shown here is derived from an EMBL/GenBank/DDBJ whole genome shotgun (WGS) entry which is preliminary data.</text>
</comment>
<dbReference type="PROSITE" id="PS51755">
    <property type="entry name" value="OMPR_PHOB"/>
    <property type="match status" value="1"/>
</dbReference>
<dbReference type="InterPro" id="IPR005158">
    <property type="entry name" value="BTAD"/>
</dbReference>
<evidence type="ECO:0000259" key="7">
    <source>
        <dbReference type="PROSITE" id="PS51755"/>
    </source>
</evidence>
<feature type="DNA-binding region" description="OmpR/PhoB-type" evidence="5">
    <location>
        <begin position="53"/>
        <end position="149"/>
    </location>
</feature>
<reference evidence="8 9" key="2">
    <citation type="submission" date="2019-08" db="EMBL/GenBank/DDBJ databases">
        <title>Amycolatopsis acidicola sp. nov., isolated from peat swamp forest soil.</title>
        <authorList>
            <person name="Srisuk N."/>
        </authorList>
    </citation>
    <scope>NUCLEOTIDE SEQUENCE [LARGE SCALE GENOMIC DNA]</scope>
    <source>
        <strain evidence="8 9">TBRC 6029</strain>
    </source>
</reference>
<reference evidence="8 9" key="1">
    <citation type="submission" date="2019-07" db="EMBL/GenBank/DDBJ databases">
        <authorList>
            <person name="Duangmal K."/>
            <person name="Teo W.F.A."/>
        </authorList>
    </citation>
    <scope>NUCLEOTIDE SEQUENCE [LARGE SCALE GENOMIC DNA]</scope>
    <source>
        <strain evidence="8 9">TBRC 6029</strain>
    </source>
</reference>
<dbReference type="GO" id="GO:0003677">
    <property type="term" value="F:DNA binding"/>
    <property type="evidence" value="ECO:0007669"/>
    <property type="project" value="UniProtKB-UniRule"/>
</dbReference>
<dbReference type="GO" id="GO:0043531">
    <property type="term" value="F:ADP binding"/>
    <property type="evidence" value="ECO:0007669"/>
    <property type="project" value="InterPro"/>
</dbReference>
<dbReference type="GO" id="GO:0006355">
    <property type="term" value="P:regulation of DNA-templated transcription"/>
    <property type="evidence" value="ECO:0007669"/>
    <property type="project" value="InterPro"/>
</dbReference>
<dbReference type="SUPFAM" id="SSF46894">
    <property type="entry name" value="C-terminal effector domain of the bipartite response regulators"/>
    <property type="match status" value="1"/>
</dbReference>
<dbReference type="Gene3D" id="1.25.40.10">
    <property type="entry name" value="Tetratricopeptide repeat domain"/>
    <property type="match status" value="1"/>
</dbReference>
<dbReference type="PANTHER" id="PTHR35807:SF1">
    <property type="entry name" value="TRANSCRIPTIONAL REGULATOR REDD"/>
    <property type="match status" value="1"/>
</dbReference>
<dbReference type="InterPro" id="IPR011990">
    <property type="entry name" value="TPR-like_helical_dom_sf"/>
</dbReference>
<dbReference type="SMART" id="SM01043">
    <property type="entry name" value="BTAD"/>
    <property type="match status" value="1"/>
</dbReference>
<dbReference type="InterPro" id="IPR001867">
    <property type="entry name" value="OmpR/PhoB-type_DNA-bd"/>
</dbReference>
<comment type="similarity">
    <text evidence="1">Belongs to the AfsR/DnrI/RedD regulatory family.</text>
</comment>
<dbReference type="CDD" id="cd15831">
    <property type="entry name" value="BTAD"/>
    <property type="match status" value="1"/>
</dbReference>
<accession>A0A558BNB1</accession>
<dbReference type="InterPro" id="IPR016032">
    <property type="entry name" value="Sig_transdc_resp-reg_C-effctor"/>
</dbReference>
<dbReference type="EMBL" id="VJWX01000294">
    <property type="protein sequence ID" value="TVT37990.1"/>
    <property type="molecule type" value="Genomic_DNA"/>
</dbReference>
<dbReference type="SUPFAM" id="SSF52540">
    <property type="entry name" value="P-loop containing nucleoside triphosphate hydrolases"/>
    <property type="match status" value="1"/>
</dbReference>
<dbReference type="AlphaFoldDB" id="A0A558BNB1"/>
<feature type="domain" description="OmpR/PhoB-type" evidence="7">
    <location>
        <begin position="53"/>
        <end position="149"/>
    </location>
</feature>
<dbReference type="PANTHER" id="PTHR35807">
    <property type="entry name" value="TRANSCRIPTIONAL REGULATOR REDD-RELATED"/>
    <property type="match status" value="1"/>
</dbReference>
<name>A0A558BNB1_9PSEU</name>
<keyword evidence="2" id="KW-0805">Transcription regulation</keyword>
<keyword evidence="3 5" id="KW-0238">DNA-binding</keyword>
<dbReference type="OrthoDB" id="4336084at2"/>
<dbReference type="InterPro" id="IPR036388">
    <property type="entry name" value="WH-like_DNA-bd_sf"/>
</dbReference>
<dbReference type="PRINTS" id="PR00364">
    <property type="entry name" value="DISEASERSIST"/>
</dbReference>
<keyword evidence="4" id="KW-0804">Transcription</keyword>
<dbReference type="SMART" id="SM00862">
    <property type="entry name" value="Trans_reg_C"/>
    <property type="match status" value="1"/>
</dbReference>
<feature type="region of interest" description="Disordered" evidence="6">
    <location>
        <begin position="650"/>
        <end position="676"/>
    </location>
</feature>
<keyword evidence="9" id="KW-1185">Reference proteome</keyword>
<feature type="compositionally biased region" description="Basic and acidic residues" evidence="6">
    <location>
        <begin position="667"/>
        <end position="676"/>
    </location>
</feature>
<dbReference type="InterPro" id="IPR051677">
    <property type="entry name" value="AfsR-DnrI-RedD_regulator"/>
</dbReference>
<proteinExistence type="inferred from homology"/>
<evidence type="ECO:0000313" key="8">
    <source>
        <dbReference type="EMBL" id="TVT37990.1"/>
    </source>
</evidence>
<dbReference type="SUPFAM" id="SSF48452">
    <property type="entry name" value="TPR-like"/>
    <property type="match status" value="1"/>
</dbReference>
<evidence type="ECO:0000256" key="2">
    <source>
        <dbReference type="ARBA" id="ARBA00023015"/>
    </source>
</evidence>
<dbReference type="GO" id="GO:0000160">
    <property type="term" value="P:phosphorelay signal transduction system"/>
    <property type="evidence" value="ECO:0007669"/>
    <property type="project" value="InterPro"/>
</dbReference>
<evidence type="ECO:0000256" key="5">
    <source>
        <dbReference type="PROSITE-ProRule" id="PRU01091"/>
    </source>
</evidence>
<protein>
    <recommendedName>
        <fullName evidence="7">OmpR/PhoB-type domain-containing protein</fullName>
    </recommendedName>
</protein>
<evidence type="ECO:0000256" key="6">
    <source>
        <dbReference type="SAM" id="MobiDB-lite"/>
    </source>
</evidence>
<evidence type="ECO:0000256" key="3">
    <source>
        <dbReference type="ARBA" id="ARBA00023125"/>
    </source>
</evidence>
<dbReference type="InterPro" id="IPR027417">
    <property type="entry name" value="P-loop_NTPase"/>
</dbReference>
<dbReference type="Pfam" id="PF00486">
    <property type="entry name" value="Trans_reg_C"/>
    <property type="match status" value="1"/>
</dbReference>
<dbReference type="Proteomes" id="UP000320011">
    <property type="component" value="Unassembled WGS sequence"/>
</dbReference>
<gene>
    <name evidence="8" type="ORF">FNH05_24725</name>
</gene>
<organism evidence="8 9">
    <name type="scientific">Amycolatopsis rhizosphaerae</name>
    <dbReference type="NCBI Taxonomy" id="2053003"/>
    <lineage>
        <taxon>Bacteria</taxon>
        <taxon>Bacillati</taxon>
        <taxon>Actinomycetota</taxon>
        <taxon>Actinomycetes</taxon>
        <taxon>Pseudonocardiales</taxon>
        <taxon>Pseudonocardiaceae</taxon>
        <taxon>Amycolatopsis</taxon>
    </lineage>
</organism>
<sequence>MARLGSTNGNFRECEQFRELVTATPRSRKALTGRAGVRGPRPFLLGSAAASRGRCWRCGLMRYQVLGPVAVAGEEGPLRLGGPKQRAVLAALLLHANQVVSDEQLCSLVWGKRAPANVRGQLQIHISGLRKLLGHDTILRRPPGYLIKVAPGELDLEVFSTSVEQAMTDLASGQTERASERLRGALGLWSGPALGGVAETLAEHEAQSLQERRLCAFEQFFDAELALGRPARLVDDLRRLVREYPFREKLSWQFMLALYRSGRAPEALAAYSEIRLRLAAELGIDPGGRLQELHQRILRGEDGPAAAEPELREAVTPAELPHDVADFVGRAAELAVLDRDLERLPGEGVRVWVISGMAGAGKTALAVHWAHRVRARFPDGQLFVDLGGFGTGGDRHGPLGPAVVLAQVLRALGVPPERVPDRDDELARLYRSVLAGRKMLLVLDDACSAEQVRALLPGRSTLVLVTSRDRLGDLAVRDGARTLPVPPLAAAESRALLTRLLGPRRVAAEPAAVAELARRCGHLPLALRIAAAELGTDYPVGLFLAELEDGVLEGLTVAGAEHTSVAAAFAASYDRLPPELKRQFRRLALIRGDITGEALALLEPGAPVEAHRRLRALAAVNLVEQHGRDRYRLHELMRPFALARLAADEPSPASLPSSHAGVAGRGEGLERQPDGGHHAQVGVVLAHGVEFAPRQRLAEQPELVQRAAQPVGAVGFRAEFETVGGEGVVVAQRSGRDGCAAYGRAVDDQ</sequence>